<keyword evidence="8" id="KW-1185">Reference proteome</keyword>
<evidence type="ECO:0000256" key="4">
    <source>
        <dbReference type="PROSITE-ProRule" id="PRU00176"/>
    </source>
</evidence>
<dbReference type="CDD" id="cd12231">
    <property type="entry name" value="RRM2_U2AF65"/>
    <property type="match status" value="1"/>
</dbReference>
<sequence>MDPSLAFRRAGGLEPAVGEKRKASALEEENAAKVLKTEAGESASAPSPGPLVTPSPSALSVNGPQQSLLSPPPPVLSSPYSPAPLSSPAAAFVAGAAAVTSVLSAPLLEKPQGLFGGGEDGALAPGVPGAIPPQAGSAAAQAGAPDSDEHAVDVARAAAAAAAAVSARQAAANSAARALQMAMKTAELLQGPAGSATGMNVPGSELNTQSRHARKVYVGNLPVPVTQPEVQQYFNELLNTLLPNKVPGDTIVHVYVNAARRFAFLEHRSIEEANFTLGLDGVSWRNCALSLRRPQDYNPTLAEQQYKEERARLGSLTGFAVPPPNSSATPSAPAESSLIAGALGIVSTTVPDSPHKIFVGGLPHSITEQGCKQLLEAFGQLRALHVVKDQQRGDCKGFAFCEYLDPNVTDVAVAGLNNMRIADRVLQVRRAMPHGHVKAGGDGGVVSPAPAAPSIVGTLSKVIAIHNMLPPLPLVPPLLREATASEARIRASPYGEILFVDVLENLATSAAAKGEGVPVLVEFRDVDSAIQAMAGIQGSTYDGRSLSVVFAEPSAAMKKAAVLRIIQEAGGPASANKSSSVSPPPPPPVPADVSAATGGCSAATLASSGAPPAAAEAKTKSSVAAAPPPPRSPEEAAAAGSAAVAALLFGGGPASRQSPVVSIPEKPTQSDGVSRPEARADGSRASDMSRPTAGAEDADAPVTQRARAAADSEESGKAGDGEEH</sequence>
<dbReference type="GO" id="GO:0006397">
    <property type="term" value="P:mRNA processing"/>
    <property type="evidence" value="ECO:0007669"/>
    <property type="project" value="UniProtKB-KW"/>
</dbReference>
<reference evidence="7 8" key="1">
    <citation type="submission" date="2017-09" db="EMBL/GenBank/DDBJ databases">
        <title>Genome sequencing of Besnoitia besnoiti strain Bb-Ger1.</title>
        <authorList>
            <person name="Schares G."/>
            <person name="Venepally P."/>
            <person name="Lorenzi H.A."/>
        </authorList>
    </citation>
    <scope>NUCLEOTIDE SEQUENCE [LARGE SCALE GENOMIC DNA]</scope>
    <source>
        <strain evidence="7 8">Bb-Ger1</strain>
    </source>
</reference>
<dbReference type="VEuPathDB" id="ToxoDB:BESB_019050"/>
<keyword evidence="1" id="KW-0507">mRNA processing</keyword>
<dbReference type="GO" id="GO:0003723">
    <property type="term" value="F:RNA binding"/>
    <property type="evidence" value="ECO:0007669"/>
    <property type="project" value="UniProtKB-UniRule"/>
</dbReference>
<dbReference type="Proteomes" id="UP000224006">
    <property type="component" value="Chromosome XI"/>
</dbReference>
<evidence type="ECO:0000256" key="3">
    <source>
        <dbReference type="ARBA" id="ARBA00023187"/>
    </source>
</evidence>
<feature type="compositionally biased region" description="Basic and acidic residues" evidence="5">
    <location>
        <begin position="708"/>
        <end position="724"/>
    </location>
</feature>
<feature type="region of interest" description="Disordered" evidence="5">
    <location>
        <begin position="1"/>
        <end position="81"/>
    </location>
</feature>
<dbReference type="Pfam" id="PF00076">
    <property type="entry name" value="RRM_1"/>
    <property type="match status" value="1"/>
</dbReference>
<dbReference type="InterPro" id="IPR035979">
    <property type="entry name" value="RBD_domain_sf"/>
</dbReference>
<dbReference type="Gene3D" id="3.30.70.330">
    <property type="match status" value="3"/>
</dbReference>
<comment type="caution">
    <text evidence="7">The sequence shown here is derived from an EMBL/GenBank/DDBJ whole genome shotgun (WGS) entry which is preliminary data.</text>
</comment>
<feature type="domain" description="RRM" evidence="6">
    <location>
        <begin position="461"/>
        <end position="553"/>
    </location>
</feature>
<feature type="compositionally biased region" description="Polar residues" evidence="5">
    <location>
        <begin position="54"/>
        <end position="66"/>
    </location>
</feature>
<dbReference type="KEGG" id="bbes:BESB_019050"/>
<evidence type="ECO:0000313" key="8">
    <source>
        <dbReference type="Proteomes" id="UP000224006"/>
    </source>
</evidence>
<dbReference type="RefSeq" id="XP_029215973.1">
    <property type="nucleotide sequence ID" value="XM_029360614.1"/>
</dbReference>
<feature type="region of interest" description="Disordered" evidence="5">
    <location>
        <begin position="573"/>
        <end position="724"/>
    </location>
</feature>
<evidence type="ECO:0000313" key="7">
    <source>
        <dbReference type="EMBL" id="PFH31964.1"/>
    </source>
</evidence>
<proteinExistence type="predicted"/>
<accession>A0A2A9M414</accession>
<dbReference type="PANTHER" id="PTHR23139">
    <property type="entry name" value="RNA-BINDING PROTEIN"/>
    <property type="match status" value="1"/>
</dbReference>
<dbReference type="SUPFAM" id="SSF54928">
    <property type="entry name" value="RNA-binding domain, RBD"/>
    <property type="match status" value="2"/>
</dbReference>
<dbReference type="SMART" id="SM00360">
    <property type="entry name" value="RRM"/>
    <property type="match status" value="3"/>
</dbReference>
<evidence type="ECO:0000256" key="5">
    <source>
        <dbReference type="SAM" id="MobiDB-lite"/>
    </source>
</evidence>
<evidence type="ECO:0000259" key="6">
    <source>
        <dbReference type="PROSITE" id="PS50102"/>
    </source>
</evidence>
<feature type="domain" description="RRM" evidence="6">
    <location>
        <begin position="214"/>
        <end position="296"/>
    </location>
</feature>
<dbReference type="GeneID" id="40306966"/>
<dbReference type="PROSITE" id="PS50102">
    <property type="entry name" value="RRM"/>
    <property type="match status" value="3"/>
</dbReference>
<feature type="compositionally biased region" description="Low complexity" evidence="5">
    <location>
        <begin position="591"/>
        <end position="625"/>
    </location>
</feature>
<dbReference type="EMBL" id="NWUJ01000012">
    <property type="protein sequence ID" value="PFH31964.1"/>
    <property type="molecule type" value="Genomic_DNA"/>
</dbReference>
<protein>
    <submittedName>
        <fullName evidence="7">RNA recognition motif-containing protein</fullName>
    </submittedName>
</protein>
<feature type="domain" description="RRM" evidence="6">
    <location>
        <begin position="355"/>
        <end position="433"/>
    </location>
</feature>
<name>A0A2A9M414_BESBE</name>
<organism evidence="7 8">
    <name type="scientific">Besnoitia besnoiti</name>
    <name type="common">Apicomplexan protozoan</name>
    <dbReference type="NCBI Taxonomy" id="94643"/>
    <lineage>
        <taxon>Eukaryota</taxon>
        <taxon>Sar</taxon>
        <taxon>Alveolata</taxon>
        <taxon>Apicomplexa</taxon>
        <taxon>Conoidasida</taxon>
        <taxon>Coccidia</taxon>
        <taxon>Eucoccidiorida</taxon>
        <taxon>Eimeriorina</taxon>
        <taxon>Sarcocystidae</taxon>
        <taxon>Besnoitia</taxon>
    </lineage>
</organism>
<dbReference type="AlphaFoldDB" id="A0A2A9M414"/>
<feature type="compositionally biased region" description="Basic and acidic residues" evidence="5">
    <location>
        <begin position="674"/>
        <end position="684"/>
    </location>
</feature>
<evidence type="ECO:0000256" key="2">
    <source>
        <dbReference type="ARBA" id="ARBA00022884"/>
    </source>
</evidence>
<keyword evidence="3" id="KW-0508">mRNA splicing</keyword>
<evidence type="ECO:0000256" key="1">
    <source>
        <dbReference type="ARBA" id="ARBA00022664"/>
    </source>
</evidence>
<gene>
    <name evidence="7" type="ORF">BESB_019050</name>
</gene>
<dbReference type="GO" id="GO:0008380">
    <property type="term" value="P:RNA splicing"/>
    <property type="evidence" value="ECO:0007669"/>
    <property type="project" value="UniProtKB-KW"/>
</dbReference>
<feature type="compositionally biased region" description="Low complexity" evidence="5">
    <location>
        <begin position="635"/>
        <end position="648"/>
    </location>
</feature>
<dbReference type="InterPro" id="IPR012677">
    <property type="entry name" value="Nucleotide-bd_a/b_plait_sf"/>
</dbReference>
<dbReference type="OrthoDB" id="10266058at2759"/>
<keyword evidence="2 4" id="KW-0694">RNA-binding</keyword>
<dbReference type="STRING" id="94643.A0A2A9M414"/>
<dbReference type="InterPro" id="IPR000504">
    <property type="entry name" value="RRM_dom"/>
</dbReference>